<protein>
    <submittedName>
        <fullName evidence="2">Uncharacterized protein</fullName>
    </submittedName>
</protein>
<gene>
    <name evidence="2" type="ORF">SAMN05661093_08786</name>
</gene>
<feature type="region of interest" description="Disordered" evidence="1">
    <location>
        <begin position="17"/>
        <end position="42"/>
    </location>
</feature>
<evidence type="ECO:0000256" key="1">
    <source>
        <dbReference type="SAM" id="MobiDB-lite"/>
    </source>
</evidence>
<dbReference type="EMBL" id="FWXV01000011">
    <property type="protein sequence ID" value="SMD24913.1"/>
    <property type="molecule type" value="Genomic_DNA"/>
</dbReference>
<feature type="compositionally biased region" description="Low complexity" evidence="1">
    <location>
        <begin position="23"/>
        <end position="36"/>
    </location>
</feature>
<dbReference type="Proteomes" id="UP000192674">
    <property type="component" value="Unassembled WGS sequence"/>
</dbReference>
<dbReference type="OrthoDB" id="9832836at2"/>
<dbReference type="RefSeq" id="WP_084433180.1">
    <property type="nucleotide sequence ID" value="NZ_FWXV01000011.1"/>
</dbReference>
<name>A0A1W2FST0_KIBAR</name>
<proteinExistence type="predicted"/>
<reference evidence="2 3" key="1">
    <citation type="submission" date="2017-04" db="EMBL/GenBank/DDBJ databases">
        <authorList>
            <person name="Afonso C.L."/>
            <person name="Miller P.J."/>
            <person name="Scott M.A."/>
            <person name="Spackman E."/>
            <person name="Goraichik I."/>
            <person name="Dimitrov K.M."/>
            <person name="Suarez D.L."/>
            <person name="Swayne D.E."/>
        </authorList>
    </citation>
    <scope>NUCLEOTIDE SEQUENCE [LARGE SCALE GENOMIC DNA]</scope>
    <source>
        <strain evidence="2 3">DSM 43828</strain>
    </source>
</reference>
<accession>A0A1W2FST0</accession>
<organism evidence="2 3">
    <name type="scientific">Kibdelosporangium aridum</name>
    <dbReference type="NCBI Taxonomy" id="2030"/>
    <lineage>
        <taxon>Bacteria</taxon>
        <taxon>Bacillati</taxon>
        <taxon>Actinomycetota</taxon>
        <taxon>Actinomycetes</taxon>
        <taxon>Pseudonocardiales</taxon>
        <taxon>Pseudonocardiaceae</taxon>
        <taxon>Kibdelosporangium</taxon>
    </lineage>
</organism>
<keyword evidence="3" id="KW-1185">Reference proteome</keyword>
<sequence>MADDELSEEWLAKIRQAAEQPKGKPLGKPLPQRPKLPSMPKVSVDLSRTAKPYTEPFVEKLLTQLCHLLEVTAQLLSGPRHQLDFGLYVAFQQGHEVAAGLLRPDPWWKLGKRRRPRPQQLNPAIRLLRTELFRVAPELDL</sequence>
<evidence type="ECO:0000313" key="3">
    <source>
        <dbReference type="Proteomes" id="UP000192674"/>
    </source>
</evidence>
<evidence type="ECO:0000313" key="2">
    <source>
        <dbReference type="EMBL" id="SMD24913.1"/>
    </source>
</evidence>
<dbReference type="AlphaFoldDB" id="A0A1W2FST0"/>